<keyword evidence="4" id="KW-0963">Cytoplasm</keyword>
<dbReference type="InterPro" id="IPR049016">
    <property type="entry name" value="MYO6_lever"/>
</dbReference>
<accession>H2YSJ8</accession>
<dbReference type="AlphaFoldDB" id="H2YSJ8"/>
<dbReference type="GO" id="GO:0030139">
    <property type="term" value="C:endocytic vesicle"/>
    <property type="evidence" value="ECO:0007669"/>
    <property type="project" value="TreeGrafter"/>
</dbReference>
<dbReference type="Proteomes" id="UP000007875">
    <property type="component" value="Unassembled WGS sequence"/>
</dbReference>
<sequence>MDSGRIVWAPHVEHGFILGTITDIGSTTITVQPTAANTKAITASYNQVFPAELDNKKEADDNCSLMYLNEATLLHNLRIRYSKDKIYTYVANILIAVNPYHDVPALYNQQQVAKYKGKSLGLLPPHCYAIADKTYRDMKVLGLSQSIIVSGESGAGKTENTKFVLRYLADNYGSGDDIDKRIVQGVIYKACLTHIGLHTANPLLEAFGNAKTMRNNNSSRFGKFVEIHFMKVGRVVGGFVSHYLLEKSRIVMQNSRERNYHIFYRLCCGAPLDIRSKLQLSSPDNFRYLRHGCTQYFIGDKEAAKVKDVLSDEGGLKDILLNDYADYTKLVGSMKQIGVSHDDMLDIFQVVAGVLHIGNITFEEGGDSSGGCIVSETSAKSIQITSQLLGLDASALTEALTTRSMRSAGESNTIKVPLKQEQSSSAREALAKSIYSRLFDHVVSRINQCIPFQASDGFIGILDIAGFEYFEVNSFEQFCINYCNEKLQQFFTKRVLREEQDLYAKEGLGLIKPVKHIWTLSQKTLLSDLIESPRTGILDILDEENKLPTSSDHHFTSVIHLKHKNHFRIAIPRKAQLATHRSLRDDEGFLIRHFAGAVCYQTVQFVEKNNDALHNSLEILVANSKNKLVSQIFKSSQTHSTKGKLNFISVGNKFKTQLGQLMEKLNNTGSSFIRCIKPNLSMQGALFEGGQILSQLQCSGMVSVLDLMQGGFPSRAPFNEVYSMYKAIMPPKLKRLDSRLFCQALFKAIGLDNEDFKFGLTKVFFRPGKFAEFDQLMRSDPEHLKILIKKVEKWLLRARWRKVQWTSYSVIRLKNKMLWRRQQYICIQRHFRGWRARRLHVPRLVGLRKVVNLLTQLGRLREMTGVLKDNRREMLLKMYRSLLEQEEVLIKDIQSRKMAEDAAEKARKIQEDLEKERKRREEEELRKKKEEEERARKRKEEEDDPKMEEERKREAEEQKKREEQQYKIQVRNIPPQLITTEKGRGNEEQEKRDHELAMRIAKDDGQFRLVDSQNEMCVGAVGAMGATNKNDLSKWKYTELRDAINTSTDIQLLEECREEFHRRLKVYHMWKAKNKARNQTQEMRAPKAVSDNAPVPRVMQIKKKENEQRYFRIPFIRPSDVGRDPNLTRKGWWYAHFDGPYIVRQMELHPDKVPLLLVAGKDDMQICELTLVDTGLTRKKGAEILPGEFEQVRMEWVN</sequence>
<evidence type="ECO:0000313" key="19">
    <source>
        <dbReference type="Proteomes" id="UP000007875"/>
    </source>
</evidence>
<feature type="domain" description="Myosin motor" evidence="16">
    <location>
        <begin position="57"/>
        <end position="778"/>
    </location>
</feature>
<evidence type="ECO:0000256" key="14">
    <source>
        <dbReference type="PROSITE-ProRule" id="PRU00782"/>
    </source>
</evidence>
<comment type="similarity">
    <text evidence="2 14">Belongs to the TRAFAC class myosin-kinesin ATPase superfamily. Myosin family.</text>
</comment>
<dbReference type="PROSITE" id="PS50096">
    <property type="entry name" value="IQ"/>
    <property type="match status" value="1"/>
</dbReference>
<dbReference type="GO" id="GO:0030048">
    <property type="term" value="P:actin filament-based movement"/>
    <property type="evidence" value="ECO:0007669"/>
    <property type="project" value="TreeGrafter"/>
</dbReference>
<keyword evidence="12 14" id="KW-0009">Actin-binding</keyword>
<evidence type="ECO:0000313" key="18">
    <source>
        <dbReference type="Ensembl" id="ENSCSAVP00000008308.1"/>
    </source>
</evidence>
<dbReference type="InterPro" id="IPR036961">
    <property type="entry name" value="Kinesin_motor_dom_sf"/>
</dbReference>
<dbReference type="GO" id="GO:0051015">
    <property type="term" value="F:actin filament binding"/>
    <property type="evidence" value="ECO:0007669"/>
    <property type="project" value="InterPro"/>
</dbReference>
<dbReference type="Gene3D" id="3.30.70.1590">
    <property type="match status" value="1"/>
</dbReference>
<evidence type="ECO:0000256" key="3">
    <source>
        <dbReference type="ARBA" id="ARBA00015382"/>
    </source>
</evidence>
<keyword evidence="6" id="KW-1009">Hearing</keyword>
<dbReference type="SMART" id="SM00242">
    <property type="entry name" value="MYSc"/>
    <property type="match status" value="1"/>
</dbReference>
<evidence type="ECO:0000256" key="6">
    <source>
        <dbReference type="ARBA" id="ARBA00022740"/>
    </source>
</evidence>
<feature type="compositionally biased region" description="Basic and acidic residues" evidence="15">
    <location>
        <begin position="948"/>
        <end position="965"/>
    </location>
</feature>
<feature type="binding site" evidence="14">
    <location>
        <begin position="151"/>
        <end position="158"/>
    </location>
    <ligand>
        <name>ATP</name>
        <dbReference type="ChEBI" id="CHEBI:30616"/>
    </ligand>
</feature>
<evidence type="ECO:0000256" key="13">
    <source>
        <dbReference type="ARBA" id="ARBA00030027"/>
    </source>
</evidence>
<feature type="domain" description="Myosin N-terminal SH3-like" evidence="17">
    <location>
        <begin position="2"/>
        <end position="53"/>
    </location>
</feature>
<dbReference type="Gene3D" id="1.10.10.820">
    <property type="match status" value="1"/>
</dbReference>
<reference evidence="18" key="3">
    <citation type="submission" date="2025-09" db="UniProtKB">
        <authorList>
            <consortium name="Ensembl"/>
        </authorList>
    </citation>
    <scope>IDENTIFICATION</scope>
</reference>
<dbReference type="CDD" id="cd21759">
    <property type="entry name" value="CBD_MYO6-like"/>
    <property type="match status" value="1"/>
</dbReference>
<comment type="subcellular location">
    <subcellularLocation>
        <location evidence="1">Cytoplasm</location>
    </subcellularLocation>
</comment>
<evidence type="ECO:0000256" key="7">
    <source>
        <dbReference type="ARBA" id="ARBA00022741"/>
    </source>
</evidence>
<dbReference type="CDD" id="cd01382">
    <property type="entry name" value="MYSc_Myo6"/>
    <property type="match status" value="1"/>
</dbReference>
<dbReference type="Pfam" id="PF21521">
    <property type="entry name" value="MYO6_lever"/>
    <property type="match status" value="1"/>
</dbReference>
<dbReference type="Gene3D" id="2.30.30.360">
    <property type="entry name" value="Myosin S1 fragment, N-terminal"/>
    <property type="match status" value="1"/>
</dbReference>
<feature type="compositionally biased region" description="Basic and acidic residues" evidence="15">
    <location>
        <begin position="915"/>
        <end position="940"/>
    </location>
</feature>
<dbReference type="GO" id="GO:0005516">
    <property type="term" value="F:calmodulin binding"/>
    <property type="evidence" value="ECO:0007669"/>
    <property type="project" value="UniProtKB-KW"/>
</dbReference>
<evidence type="ECO:0000259" key="16">
    <source>
        <dbReference type="PROSITE" id="PS51456"/>
    </source>
</evidence>
<evidence type="ECO:0000259" key="17">
    <source>
        <dbReference type="PROSITE" id="PS51844"/>
    </source>
</evidence>
<feature type="region of interest" description="Actin-binding" evidence="14">
    <location>
        <begin position="658"/>
        <end position="680"/>
    </location>
</feature>
<keyword evidence="9" id="KW-0112">Calmodulin-binding</keyword>
<keyword evidence="11 14" id="KW-0505">Motor protein</keyword>
<dbReference type="GO" id="GO:0005886">
    <property type="term" value="C:plasma membrane"/>
    <property type="evidence" value="ECO:0007669"/>
    <property type="project" value="TreeGrafter"/>
</dbReference>
<reference evidence="19" key="1">
    <citation type="submission" date="2003-08" db="EMBL/GenBank/DDBJ databases">
        <authorList>
            <person name="Birren B."/>
            <person name="Nusbaum C."/>
            <person name="Abebe A."/>
            <person name="Abouelleil A."/>
            <person name="Adekoya E."/>
            <person name="Ait-zahra M."/>
            <person name="Allen N."/>
            <person name="Allen T."/>
            <person name="An P."/>
            <person name="Anderson M."/>
            <person name="Anderson S."/>
            <person name="Arachchi H."/>
            <person name="Armbruster J."/>
            <person name="Bachantsang P."/>
            <person name="Baldwin J."/>
            <person name="Barry A."/>
            <person name="Bayul T."/>
            <person name="Blitshsteyn B."/>
            <person name="Bloom T."/>
            <person name="Blye J."/>
            <person name="Boguslavskiy L."/>
            <person name="Borowsky M."/>
            <person name="Boukhgalter B."/>
            <person name="Brunache A."/>
            <person name="Butler J."/>
            <person name="Calixte N."/>
            <person name="Calvo S."/>
            <person name="Camarata J."/>
            <person name="Campo K."/>
            <person name="Chang J."/>
            <person name="Cheshatsang Y."/>
            <person name="Citroen M."/>
            <person name="Collymore A."/>
            <person name="Considine T."/>
            <person name="Cook A."/>
            <person name="Cooke P."/>
            <person name="Corum B."/>
            <person name="Cuomo C."/>
            <person name="David R."/>
            <person name="Dawoe T."/>
            <person name="Degray S."/>
            <person name="Dodge S."/>
            <person name="Dooley K."/>
            <person name="Dorje P."/>
            <person name="Dorjee K."/>
            <person name="Dorris L."/>
            <person name="Duffey N."/>
            <person name="Dupes A."/>
            <person name="Elkins T."/>
            <person name="Engels R."/>
            <person name="Erickson J."/>
            <person name="Farina A."/>
            <person name="Faro S."/>
            <person name="Ferreira P."/>
            <person name="Fischer H."/>
            <person name="Fitzgerald M."/>
            <person name="Foley K."/>
            <person name="Gage D."/>
            <person name="Galagan J."/>
            <person name="Gearin G."/>
            <person name="Gnerre S."/>
            <person name="Gnirke A."/>
            <person name="Goyette A."/>
            <person name="Graham J."/>
            <person name="Grandbois E."/>
            <person name="Gyaltsen K."/>
            <person name="Hafez N."/>
            <person name="Hagopian D."/>
            <person name="Hagos B."/>
            <person name="Hall J."/>
            <person name="Hatcher B."/>
            <person name="Heller A."/>
            <person name="Higgins H."/>
            <person name="Honan T."/>
            <person name="Horn A."/>
            <person name="Houde N."/>
            <person name="Hughes L."/>
            <person name="Hulme W."/>
            <person name="Husby E."/>
            <person name="Iliev I."/>
            <person name="Jaffe D."/>
            <person name="Jones C."/>
            <person name="Kamal M."/>
            <person name="Kamat A."/>
            <person name="Kamvysselis M."/>
            <person name="Karlsson E."/>
            <person name="Kells C."/>
            <person name="Kieu A."/>
            <person name="Kisner P."/>
            <person name="Kodira C."/>
            <person name="Kulbokas E."/>
            <person name="Labutti K."/>
            <person name="Lama D."/>
            <person name="Landers T."/>
            <person name="Leger J."/>
            <person name="Levine S."/>
            <person name="Lewis D."/>
            <person name="Lewis T."/>
            <person name="Lindblad-toh K."/>
            <person name="Liu X."/>
            <person name="Lokyitsang T."/>
            <person name="Lokyitsang Y."/>
            <person name="Lucien O."/>
            <person name="Lui A."/>
            <person name="Ma L.J."/>
            <person name="Mabbitt R."/>
            <person name="Macdonald J."/>
            <person name="Maclean C."/>
            <person name="Major J."/>
            <person name="Manning J."/>
            <person name="Marabella R."/>
            <person name="Maru K."/>
            <person name="Matthews C."/>
            <person name="Mauceli E."/>
            <person name="Mccarthy M."/>
            <person name="Mcdonough S."/>
            <person name="Mcghee T."/>
            <person name="Meldrim J."/>
            <person name="Meneus L."/>
            <person name="Mesirov J."/>
            <person name="Mihalev A."/>
            <person name="Mihova T."/>
            <person name="Mikkelsen T."/>
            <person name="Mlenga V."/>
            <person name="Moru K."/>
            <person name="Mozes J."/>
            <person name="Mulrain L."/>
            <person name="Munson G."/>
            <person name="Naylor J."/>
            <person name="Newes C."/>
            <person name="Nguyen C."/>
            <person name="Nguyen N."/>
            <person name="Nguyen T."/>
            <person name="Nicol R."/>
            <person name="Nielsen C."/>
            <person name="Nizzari M."/>
            <person name="Norbu C."/>
            <person name="Norbu N."/>
            <person name="O'donnell P."/>
            <person name="Okoawo O."/>
            <person name="O'leary S."/>
            <person name="Omotosho B."/>
            <person name="O'neill K."/>
            <person name="Osman S."/>
            <person name="Parker S."/>
            <person name="Perrin D."/>
            <person name="Phunkhang P."/>
            <person name="Piqani B."/>
            <person name="Purcell S."/>
            <person name="Rachupka T."/>
            <person name="Ramasamy U."/>
            <person name="Rameau R."/>
            <person name="Ray V."/>
            <person name="Raymond C."/>
            <person name="Retta R."/>
            <person name="Richardson S."/>
            <person name="Rise C."/>
            <person name="Rodriguez J."/>
            <person name="Rogers J."/>
            <person name="Rogov P."/>
            <person name="Rutman M."/>
            <person name="Schupbach R."/>
            <person name="Seaman C."/>
            <person name="Settipalli S."/>
            <person name="Sharpe T."/>
            <person name="Sheridan J."/>
            <person name="Sherpa N."/>
            <person name="Shi J."/>
            <person name="Smirnov S."/>
            <person name="Smith C."/>
            <person name="Sougnez C."/>
            <person name="Spencer B."/>
            <person name="Stalker J."/>
            <person name="Stange-thomann N."/>
            <person name="Stavropoulos S."/>
            <person name="Stetson K."/>
            <person name="Stone C."/>
            <person name="Stone S."/>
            <person name="Stubbs M."/>
            <person name="Talamas J."/>
            <person name="Tchuinga P."/>
            <person name="Tenzing P."/>
            <person name="Tesfaye S."/>
            <person name="Theodore J."/>
            <person name="Thoulutsang Y."/>
            <person name="Topham K."/>
            <person name="Towey S."/>
            <person name="Tsamla T."/>
            <person name="Tsomo N."/>
            <person name="Vallee D."/>
            <person name="Vassiliev H."/>
            <person name="Venkataraman V."/>
            <person name="Vinson J."/>
            <person name="Vo A."/>
            <person name="Wade C."/>
            <person name="Wang S."/>
            <person name="Wangchuk T."/>
            <person name="Wangdi T."/>
            <person name="Whittaker C."/>
            <person name="Wilkinson J."/>
            <person name="Wu Y."/>
            <person name="Wyman D."/>
            <person name="Yadav S."/>
            <person name="Yang S."/>
            <person name="Yang X."/>
            <person name="Yeager S."/>
            <person name="Yee E."/>
            <person name="Young G."/>
            <person name="Zainoun J."/>
            <person name="Zembeck L."/>
            <person name="Zimmer A."/>
            <person name="Zody M."/>
            <person name="Lander E."/>
        </authorList>
    </citation>
    <scope>NUCLEOTIDE SEQUENCE [LARGE SCALE GENOMIC DNA]</scope>
</reference>
<keyword evidence="8 14" id="KW-0067">ATP-binding</keyword>
<evidence type="ECO:0000256" key="1">
    <source>
        <dbReference type="ARBA" id="ARBA00004496"/>
    </source>
</evidence>
<evidence type="ECO:0000256" key="12">
    <source>
        <dbReference type="ARBA" id="ARBA00023203"/>
    </source>
</evidence>
<keyword evidence="10 14" id="KW-0518">Myosin</keyword>
<keyword evidence="19" id="KW-1185">Reference proteome</keyword>
<dbReference type="SUPFAM" id="SSF52540">
    <property type="entry name" value="P-loop containing nucleoside triphosphate hydrolases"/>
    <property type="match status" value="1"/>
</dbReference>
<dbReference type="PANTHER" id="PTHR13140">
    <property type="entry name" value="MYOSIN"/>
    <property type="match status" value="1"/>
</dbReference>
<keyword evidence="7 14" id="KW-0547">Nucleotide-binding</keyword>
<dbReference type="Gene3D" id="1.20.58.530">
    <property type="match status" value="1"/>
</dbReference>
<evidence type="ECO:0000256" key="5">
    <source>
        <dbReference type="ARBA" id="ARBA00022553"/>
    </source>
</evidence>
<feature type="region of interest" description="Disordered" evidence="15">
    <location>
        <begin position="915"/>
        <end position="965"/>
    </location>
</feature>
<reference evidence="18" key="2">
    <citation type="submission" date="2025-08" db="UniProtKB">
        <authorList>
            <consortium name="Ensembl"/>
        </authorList>
    </citation>
    <scope>IDENTIFICATION</scope>
</reference>
<evidence type="ECO:0000256" key="2">
    <source>
        <dbReference type="ARBA" id="ARBA00008314"/>
    </source>
</evidence>
<dbReference type="Pfam" id="PF00063">
    <property type="entry name" value="Myosin_head"/>
    <property type="match status" value="1"/>
</dbReference>
<dbReference type="InterPro" id="IPR008989">
    <property type="entry name" value="Myosin_S1_N"/>
</dbReference>
<dbReference type="GO" id="GO:0016459">
    <property type="term" value="C:myosin complex"/>
    <property type="evidence" value="ECO:0007669"/>
    <property type="project" value="UniProtKB-KW"/>
</dbReference>
<dbReference type="InterPro" id="IPR036114">
    <property type="entry name" value="MYSc_Myo6"/>
</dbReference>
<dbReference type="InterPro" id="IPR027417">
    <property type="entry name" value="P-loop_NTPase"/>
</dbReference>
<dbReference type="PANTHER" id="PTHR13140:SF745">
    <property type="entry name" value="UNCONVENTIONAL MYOSIN-VI"/>
    <property type="match status" value="1"/>
</dbReference>
<dbReference type="InterPro" id="IPR032412">
    <property type="entry name" value="Myosin-VI_CBD"/>
</dbReference>
<evidence type="ECO:0000256" key="9">
    <source>
        <dbReference type="ARBA" id="ARBA00022860"/>
    </source>
</evidence>
<evidence type="ECO:0000256" key="15">
    <source>
        <dbReference type="SAM" id="MobiDB-lite"/>
    </source>
</evidence>
<evidence type="ECO:0000256" key="10">
    <source>
        <dbReference type="ARBA" id="ARBA00023123"/>
    </source>
</evidence>
<dbReference type="GO" id="GO:0007605">
    <property type="term" value="P:sensory perception of sound"/>
    <property type="evidence" value="ECO:0007669"/>
    <property type="project" value="UniProtKB-KW"/>
</dbReference>
<keyword evidence="5" id="KW-0597">Phosphoprotein</keyword>
<proteinExistence type="inferred from homology"/>
<dbReference type="Gene3D" id="6.10.220.10">
    <property type="match status" value="1"/>
</dbReference>
<organism evidence="18 19">
    <name type="scientific">Ciona savignyi</name>
    <name type="common">Pacific transparent sea squirt</name>
    <dbReference type="NCBI Taxonomy" id="51511"/>
    <lineage>
        <taxon>Eukaryota</taxon>
        <taxon>Metazoa</taxon>
        <taxon>Chordata</taxon>
        <taxon>Tunicata</taxon>
        <taxon>Ascidiacea</taxon>
        <taxon>Phlebobranchia</taxon>
        <taxon>Cionidae</taxon>
        <taxon>Ciona</taxon>
    </lineage>
</organism>
<dbReference type="Pfam" id="PF16521">
    <property type="entry name" value="Myosin-VI_CBD"/>
    <property type="match status" value="1"/>
</dbReference>
<dbReference type="InterPro" id="IPR004009">
    <property type="entry name" value="SH3_Myosin"/>
</dbReference>
<dbReference type="Gene3D" id="3.40.850.10">
    <property type="entry name" value="Kinesin motor domain"/>
    <property type="match status" value="1"/>
</dbReference>
<dbReference type="PROSITE" id="PS51456">
    <property type="entry name" value="MYOSIN_MOTOR"/>
    <property type="match status" value="1"/>
</dbReference>
<dbReference type="GO" id="GO:0000146">
    <property type="term" value="F:microfilament motor activity"/>
    <property type="evidence" value="ECO:0007669"/>
    <property type="project" value="TreeGrafter"/>
</dbReference>
<dbReference type="GO" id="GO:0005524">
    <property type="term" value="F:ATP binding"/>
    <property type="evidence" value="ECO:0007669"/>
    <property type="project" value="UniProtKB-UniRule"/>
</dbReference>
<name>H2YSJ8_CIOSA</name>
<protein>
    <recommendedName>
        <fullName evidence="3">Unconventional myosin-VI</fullName>
    </recommendedName>
    <alternativeName>
        <fullName evidence="13">Unconventional myosin-6</fullName>
    </alternativeName>
</protein>
<dbReference type="GeneTree" id="ENSGT00940000156078"/>
<dbReference type="Gene3D" id="1.20.120.720">
    <property type="entry name" value="Myosin VI head, motor domain, U50 subdomain"/>
    <property type="match status" value="1"/>
</dbReference>
<evidence type="ECO:0000256" key="8">
    <source>
        <dbReference type="ARBA" id="ARBA00022840"/>
    </source>
</evidence>
<dbReference type="CDD" id="cd21958">
    <property type="entry name" value="MyUb_Myo6"/>
    <property type="match status" value="1"/>
</dbReference>
<dbReference type="Ensembl" id="ENSCSAVT00000008416.1">
    <property type="protein sequence ID" value="ENSCSAVP00000008308.1"/>
    <property type="gene ID" value="ENSCSAVG00000004941.1"/>
</dbReference>
<dbReference type="PRINTS" id="PR00193">
    <property type="entry name" value="MYOSINHEAVY"/>
</dbReference>
<evidence type="ECO:0000256" key="4">
    <source>
        <dbReference type="ARBA" id="ARBA00022490"/>
    </source>
</evidence>
<dbReference type="GO" id="GO:0007015">
    <property type="term" value="P:actin filament organization"/>
    <property type="evidence" value="ECO:0007669"/>
    <property type="project" value="TreeGrafter"/>
</dbReference>
<dbReference type="InterPro" id="IPR001609">
    <property type="entry name" value="Myosin_head_motor_dom-like"/>
</dbReference>
<evidence type="ECO:0000256" key="11">
    <source>
        <dbReference type="ARBA" id="ARBA00023175"/>
    </source>
</evidence>
<dbReference type="PROSITE" id="PS51844">
    <property type="entry name" value="SH3_LIKE"/>
    <property type="match status" value="1"/>
</dbReference>